<dbReference type="Gramene" id="ORUFI10G13380.1">
    <property type="protein sequence ID" value="ORUFI10G13380.1"/>
    <property type="gene ID" value="ORUFI10G13380"/>
</dbReference>
<proteinExistence type="predicted"/>
<evidence type="ECO:0000313" key="2">
    <source>
        <dbReference type="EnsemblPlants" id="ORUFI10G13380.1"/>
    </source>
</evidence>
<dbReference type="EnsemblPlants" id="ORUFI10G13380.1">
    <property type="protein sequence ID" value="ORUFI10G13380.1"/>
    <property type="gene ID" value="ORUFI10G13380"/>
</dbReference>
<sequence>MAKHAKRARQRQRAMAVRGRREVKVTAAGLKGDDGEACREGEAAATGHGCARAARGVMAKGL</sequence>
<evidence type="ECO:0000256" key="1">
    <source>
        <dbReference type="SAM" id="MobiDB-lite"/>
    </source>
</evidence>
<feature type="compositionally biased region" description="Basic residues" evidence="1">
    <location>
        <begin position="1"/>
        <end position="12"/>
    </location>
</feature>
<keyword evidence="3" id="KW-1185">Reference proteome</keyword>
<dbReference type="HOGENOM" id="CLU_2908110_0_0_1"/>
<protein>
    <submittedName>
        <fullName evidence="2">Uncharacterized protein</fullName>
    </submittedName>
</protein>
<evidence type="ECO:0000313" key="3">
    <source>
        <dbReference type="Proteomes" id="UP000008022"/>
    </source>
</evidence>
<feature type="region of interest" description="Disordered" evidence="1">
    <location>
        <begin position="1"/>
        <end position="21"/>
    </location>
</feature>
<organism evidence="2 3">
    <name type="scientific">Oryza rufipogon</name>
    <name type="common">Brownbeard rice</name>
    <name type="synonym">Asian wild rice</name>
    <dbReference type="NCBI Taxonomy" id="4529"/>
    <lineage>
        <taxon>Eukaryota</taxon>
        <taxon>Viridiplantae</taxon>
        <taxon>Streptophyta</taxon>
        <taxon>Embryophyta</taxon>
        <taxon>Tracheophyta</taxon>
        <taxon>Spermatophyta</taxon>
        <taxon>Magnoliopsida</taxon>
        <taxon>Liliopsida</taxon>
        <taxon>Poales</taxon>
        <taxon>Poaceae</taxon>
        <taxon>BOP clade</taxon>
        <taxon>Oryzoideae</taxon>
        <taxon>Oryzeae</taxon>
        <taxon>Oryzinae</taxon>
        <taxon>Oryza</taxon>
    </lineage>
</organism>
<reference evidence="2" key="2">
    <citation type="submission" date="2015-06" db="UniProtKB">
        <authorList>
            <consortium name="EnsemblPlants"/>
        </authorList>
    </citation>
    <scope>IDENTIFICATION</scope>
</reference>
<accession>A0A0E0R068</accession>
<dbReference type="Proteomes" id="UP000008022">
    <property type="component" value="Unassembled WGS sequence"/>
</dbReference>
<reference evidence="3" key="1">
    <citation type="submission" date="2013-06" db="EMBL/GenBank/DDBJ databases">
        <authorList>
            <person name="Zhao Q."/>
        </authorList>
    </citation>
    <scope>NUCLEOTIDE SEQUENCE</scope>
    <source>
        <strain evidence="3">cv. W1943</strain>
    </source>
</reference>
<dbReference type="AlphaFoldDB" id="A0A0E0R068"/>
<name>A0A0E0R068_ORYRU</name>